<accession>A0A6A5GD80</accession>
<dbReference type="InterPro" id="IPR019422">
    <property type="entry name" value="7TM_GPCR_serpentine_rcpt_Srh"/>
</dbReference>
<name>A0A6A5GD80_CAERE</name>
<organism evidence="1 2">
    <name type="scientific">Caenorhabditis remanei</name>
    <name type="common">Caenorhabditis vulgaris</name>
    <dbReference type="NCBI Taxonomy" id="31234"/>
    <lineage>
        <taxon>Eukaryota</taxon>
        <taxon>Metazoa</taxon>
        <taxon>Ecdysozoa</taxon>
        <taxon>Nematoda</taxon>
        <taxon>Chromadorea</taxon>
        <taxon>Rhabditida</taxon>
        <taxon>Rhabditina</taxon>
        <taxon>Rhabditomorpha</taxon>
        <taxon>Rhabditoidea</taxon>
        <taxon>Rhabditidae</taxon>
        <taxon>Peloderinae</taxon>
        <taxon>Caenorhabditis</taxon>
    </lineage>
</organism>
<comment type="caution">
    <text evidence="1">The sequence shown here is derived from an EMBL/GenBank/DDBJ whole genome shotgun (WGS) entry which is preliminary data.</text>
</comment>
<sequence length="90" mass="10395">MIPWTALVCPIMYSLYANKYDYYNQALNNFSMLLMASHGLMSTTCTLLLIRPYREFVMSVFRGNREYDAKMMWATNIRSQGSVMLGSATE</sequence>
<dbReference type="Proteomes" id="UP000483820">
    <property type="component" value="Chromosome V"/>
</dbReference>
<gene>
    <name evidence="1" type="ORF">GCK72_019239</name>
</gene>
<dbReference type="CTD" id="9839255"/>
<evidence type="ECO:0000313" key="1">
    <source>
        <dbReference type="EMBL" id="KAF1752684.1"/>
    </source>
</evidence>
<proteinExistence type="predicted"/>
<dbReference type="RefSeq" id="XP_003115590.2">
    <property type="nucleotide sequence ID" value="XM_003115542.2"/>
</dbReference>
<evidence type="ECO:0000313" key="2">
    <source>
        <dbReference type="Proteomes" id="UP000483820"/>
    </source>
</evidence>
<dbReference type="AlphaFoldDB" id="A0A6A5GD80"/>
<dbReference type="KEGG" id="crq:GCK72_019239"/>
<dbReference type="EMBL" id="WUAV01000005">
    <property type="protein sequence ID" value="KAF1752684.1"/>
    <property type="molecule type" value="Genomic_DNA"/>
</dbReference>
<dbReference type="Pfam" id="PF10318">
    <property type="entry name" value="7TM_GPCR_Srh"/>
    <property type="match status" value="1"/>
</dbReference>
<protein>
    <submittedName>
        <fullName evidence="1">Uncharacterized protein</fullName>
    </submittedName>
</protein>
<dbReference type="GeneID" id="9839255"/>
<reference evidence="1 2" key="1">
    <citation type="submission" date="2019-12" db="EMBL/GenBank/DDBJ databases">
        <title>Chromosome-level assembly of the Caenorhabditis remanei genome.</title>
        <authorList>
            <person name="Teterina A.A."/>
            <person name="Willis J.H."/>
            <person name="Phillips P.C."/>
        </authorList>
    </citation>
    <scope>NUCLEOTIDE SEQUENCE [LARGE SCALE GENOMIC DNA]</scope>
    <source>
        <strain evidence="1 2">PX506</strain>
        <tissue evidence="1">Whole organism</tissue>
    </source>
</reference>